<dbReference type="CDD" id="cd14702">
    <property type="entry name" value="bZIP_plant_GBF1"/>
    <property type="match status" value="1"/>
</dbReference>
<evidence type="ECO:0000256" key="5">
    <source>
        <dbReference type="ARBA" id="ARBA00023242"/>
    </source>
</evidence>
<evidence type="ECO:0000256" key="6">
    <source>
        <dbReference type="SAM" id="MobiDB-lite"/>
    </source>
</evidence>
<dbReference type="EMBL" id="JADCNL010000012">
    <property type="protein sequence ID" value="KAG0457986.1"/>
    <property type="molecule type" value="Genomic_DNA"/>
</dbReference>
<dbReference type="AlphaFoldDB" id="A0A835PPT2"/>
<sequence length="147" mass="16741">MASPNGTCSGSSSPFTNSGLDEDLQAEMDRKKRKRMLSNRESARRSRMRKQQHLDELTADASLLNRENGQLRTNLSLRTHHCLAMEAQNAVLRTRAWELASRLNSLNEMRQYLFLRNTGAGASDGLLDILLPNLQPMMMAPQDMFRY</sequence>
<dbReference type="FunFam" id="1.20.5.170:FF:000020">
    <property type="entry name" value="BZIP transcription factor"/>
    <property type="match status" value="1"/>
</dbReference>
<dbReference type="SUPFAM" id="SSF57959">
    <property type="entry name" value="Leucine zipper domain"/>
    <property type="match status" value="1"/>
</dbReference>
<dbReference type="PANTHER" id="PTHR45764:SF76">
    <property type="entry name" value="OS02G0132500 PROTEIN"/>
    <property type="match status" value="1"/>
</dbReference>
<name>A0A835PPT2_VANPL</name>
<dbReference type="GO" id="GO:0046982">
    <property type="term" value="F:protein heterodimerization activity"/>
    <property type="evidence" value="ECO:0007669"/>
    <property type="project" value="UniProtKB-ARBA"/>
</dbReference>
<keyword evidence="4" id="KW-0804">Transcription</keyword>
<dbReference type="GO" id="GO:0045893">
    <property type="term" value="P:positive regulation of DNA-templated transcription"/>
    <property type="evidence" value="ECO:0007669"/>
    <property type="project" value="TreeGrafter"/>
</dbReference>
<keyword evidence="2" id="KW-0805">Transcription regulation</keyword>
<feature type="domain" description="BZIP" evidence="7">
    <location>
        <begin position="29"/>
        <end position="76"/>
    </location>
</feature>
<dbReference type="GO" id="GO:0000976">
    <property type="term" value="F:transcription cis-regulatory region binding"/>
    <property type="evidence" value="ECO:0007669"/>
    <property type="project" value="TreeGrafter"/>
</dbReference>
<feature type="region of interest" description="Disordered" evidence="6">
    <location>
        <begin position="1"/>
        <end position="53"/>
    </location>
</feature>
<evidence type="ECO:0000259" key="7">
    <source>
        <dbReference type="PROSITE" id="PS50217"/>
    </source>
</evidence>
<dbReference type="PROSITE" id="PS50217">
    <property type="entry name" value="BZIP"/>
    <property type="match status" value="1"/>
</dbReference>
<dbReference type="InterPro" id="IPR045314">
    <property type="entry name" value="bZIP_plant_GBF1"/>
</dbReference>
<reference evidence="8 9" key="1">
    <citation type="journal article" date="2020" name="Nat. Food">
        <title>A phased Vanilla planifolia genome enables genetic improvement of flavour and production.</title>
        <authorList>
            <person name="Hasing T."/>
            <person name="Tang H."/>
            <person name="Brym M."/>
            <person name="Khazi F."/>
            <person name="Huang T."/>
            <person name="Chambers A.H."/>
        </authorList>
    </citation>
    <scope>NUCLEOTIDE SEQUENCE [LARGE SCALE GENOMIC DNA]</scope>
    <source>
        <tissue evidence="8">Leaf</tissue>
    </source>
</reference>
<dbReference type="SMART" id="SM00338">
    <property type="entry name" value="BRLZ"/>
    <property type="match status" value="1"/>
</dbReference>
<gene>
    <name evidence="8" type="ORF">HPP92_023143</name>
</gene>
<evidence type="ECO:0000313" key="8">
    <source>
        <dbReference type="EMBL" id="KAG0457986.1"/>
    </source>
</evidence>
<evidence type="ECO:0000256" key="2">
    <source>
        <dbReference type="ARBA" id="ARBA00023015"/>
    </source>
</evidence>
<accession>A0A835PPT2</accession>
<keyword evidence="3" id="KW-0238">DNA-binding</keyword>
<dbReference type="PROSITE" id="PS00036">
    <property type="entry name" value="BZIP_BASIC"/>
    <property type="match status" value="1"/>
</dbReference>
<dbReference type="GO" id="GO:0003700">
    <property type="term" value="F:DNA-binding transcription factor activity"/>
    <property type="evidence" value="ECO:0007669"/>
    <property type="project" value="InterPro"/>
</dbReference>
<dbReference type="Proteomes" id="UP000636800">
    <property type="component" value="Chromosome 12"/>
</dbReference>
<evidence type="ECO:0000313" key="9">
    <source>
        <dbReference type="Proteomes" id="UP000636800"/>
    </source>
</evidence>
<dbReference type="GO" id="GO:0005634">
    <property type="term" value="C:nucleus"/>
    <property type="evidence" value="ECO:0007669"/>
    <property type="project" value="UniProtKB-SubCell"/>
</dbReference>
<feature type="compositionally biased region" description="Polar residues" evidence="6">
    <location>
        <begin position="1"/>
        <end position="19"/>
    </location>
</feature>
<dbReference type="Pfam" id="PF00170">
    <property type="entry name" value="bZIP_1"/>
    <property type="match status" value="1"/>
</dbReference>
<dbReference type="PANTHER" id="PTHR45764">
    <property type="entry name" value="BZIP TRANSCRIPTION FACTOR 44"/>
    <property type="match status" value="1"/>
</dbReference>
<keyword evidence="5" id="KW-0539">Nucleus</keyword>
<evidence type="ECO:0000256" key="1">
    <source>
        <dbReference type="ARBA" id="ARBA00004123"/>
    </source>
</evidence>
<comment type="caution">
    <text evidence="8">The sequence shown here is derived from an EMBL/GenBank/DDBJ whole genome shotgun (WGS) entry which is preliminary data.</text>
</comment>
<proteinExistence type="predicted"/>
<comment type="subcellular location">
    <subcellularLocation>
        <location evidence="1">Nucleus</location>
    </subcellularLocation>
</comment>
<evidence type="ECO:0000256" key="3">
    <source>
        <dbReference type="ARBA" id="ARBA00023125"/>
    </source>
</evidence>
<organism evidence="8 9">
    <name type="scientific">Vanilla planifolia</name>
    <name type="common">Vanilla</name>
    <dbReference type="NCBI Taxonomy" id="51239"/>
    <lineage>
        <taxon>Eukaryota</taxon>
        <taxon>Viridiplantae</taxon>
        <taxon>Streptophyta</taxon>
        <taxon>Embryophyta</taxon>
        <taxon>Tracheophyta</taxon>
        <taxon>Spermatophyta</taxon>
        <taxon>Magnoliopsida</taxon>
        <taxon>Liliopsida</taxon>
        <taxon>Asparagales</taxon>
        <taxon>Orchidaceae</taxon>
        <taxon>Vanilloideae</taxon>
        <taxon>Vanilleae</taxon>
        <taxon>Vanilla</taxon>
    </lineage>
</organism>
<evidence type="ECO:0000256" key="4">
    <source>
        <dbReference type="ARBA" id="ARBA00023163"/>
    </source>
</evidence>
<dbReference type="InterPro" id="IPR004827">
    <property type="entry name" value="bZIP"/>
</dbReference>
<protein>
    <recommendedName>
        <fullName evidence="7">BZIP domain-containing protein</fullName>
    </recommendedName>
</protein>
<keyword evidence="9" id="KW-1185">Reference proteome</keyword>
<dbReference type="InterPro" id="IPR046347">
    <property type="entry name" value="bZIP_sf"/>
</dbReference>
<dbReference type="Gene3D" id="1.20.5.170">
    <property type="match status" value="1"/>
</dbReference>